<sequence length="380" mass="39969">MSGELAEALARRTEALCAIESPIGHERVICDHAEAWARGRGFGVRRIKDSLVVEVDGAPASSGSPPSSPAAAGGEGRGEGDRPRIALCGHLDTVPIHDADKGRPPRREGGRLVAPGSSDMKGGVALAMELAERLPRAARFADLVLVLYAREEGPFLENELGDVLRAPGALSGIDLALCLEPTDNVLQLGCVGSIHGTFVFEGRSAHSARPWQGANAVHAAGALLAELHGRVPREAVSGGLVFREVASVTRIDGGRARNVVPDRCTLNVNFRFAPDKTLDAAARELVALGARFGAKVELTDLSPACPAYADHPLVKRLLERAGIAAEPKQAWTDVARLAQAGIPAANLGPGATAQAHQQGEWLELAALERGYRILEKFLAA</sequence>
<dbReference type="EC" id="3.5.1.18" evidence="6"/>
<accession>A0ABM7WTG3</accession>
<dbReference type="Proteomes" id="UP001162891">
    <property type="component" value="Chromosome"/>
</dbReference>
<evidence type="ECO:0000256" key="5">
    <source>
        <dbReference type="ARBA" id="ARBA00023285"/>
    </source>
</evidence>
<evidence type="ECO:0000313" key="10">
    <source>
        <dbReference type="Proteomes" id="UP001162891"/>
    </source>
</evidence>
<dbReference type="NCBIfam" id="TIGR01900">
    <property type="entry name" value="dapE-gram_pos"/>
    <property type="match status" value="1"/>
</dbReference>
<dbReference type="SUPFAM" id="SSF53187">
    <property type="entry name" value="Zn-dependent exopeptidases"/>
    <property type="match status" value="1"/>
</dbReference>
<keyword evidence="4" id="KW-0862">Zinc</keyword>
<dbReference type="Gene3D" id="3.40.630.10">
    <property type="entry name" value="Zn peptidases"/>
    <property type="match status" value="1"/>
</dbReference>
<dbReference type="Pfam" id="PF01546">
    <property type="entry name" value="Peptidase_M20"/>
    <property type="match status" value="1"/>
</dbReference>
<evidence type="ECO:0000256" key="6">
    <source>
        <dbReference type="NCBIfam" id="TIGR01900"/>
    </source>
</evidence>
<keyword evidence="5" id="KW-0170">Cobalt</keyword>
<dbReference type="InterPro" id="IPR036264">
    <property type="entry name" value="Bact_exopeptidase_dim_dom"/>
</dbReference>
<dbReference type="Gene3D" id="3.30.70.360">
    <property type="match status" value="1"/>
</dbReference>
<dbReference type="InterPro" id="IPR050072">
    <property type="entry name" value="Peptidase_M20A"/>
</dbReference>
<dbReference type="InterPro" id="IPR001261">
    <property type="entry name" value="ArgE/DapE_CS"/>
</dbReference>
<dbReference type="InterPro" id="IPR002933">
    <property type="entry name" value="Peptidase_M20"/>
</dbReference>
<dbReference type="RefSeq" id="WP_248360459.1">
    <property type="nucleotide sequence ID" value="NZ_AP025591.1"/>
</dbReference>
<evidence type="ECO:0000256" key="2">
    <source>
        <dbReference type="ARBA" id="ARBA00022723"/>
    </source>
</evidence>
<evidence type="ECO:0000256" key="3">
    <source>
        <dbReference type="ARBA" id="ARBA00022801"/>
    </source>
</evidence>
<proteinExistence type="predicted"/>
<dbReference type="PROSITE" id="PS00758">
    <property type="entry name" value="ARGE_DAPE_CPG2_1"/>
    <property type="match status" value="1"/>
</dbReference>
<dbReference type="SUPFAM" id="SSF55031">
    <property type="entry name" value="Bacterial exopeptidase dimerisation domain"/>
    <property type="match status" value="1"/>
</dbReference>
<dbReference type="Pfam" id="PF07687">
    <property type="entry name" value="M20_dimer"/>
    <property type="match status" value="1"/>
</dbReference>
<dbReference type="PANTHER" id="PTHR43808">
    <property type="entry name" value="ACETYLORNITHINE DEACETYLASE"/>
    <property type="match status" value="1"/>
</dbReference>
<reference evidence="10" key="1">
    <citation type="journal article" date="2022" name="Int. J. Syst. Evol. Microbiol.">
        <title>Anaeromyxobacter oryzae sp. nov., Anaeromyxobacter diazotrophicus sp. nov. and Anaeromyxobacter paludicola sp. nov., isolated from paddy soils.</title>
        <authorList>
            <person name="Itoh H."/>
            <person name="Xu Z."/>
            <person name="Mise K."/>
            <person name="Masuda Y."/>
            <person name="Ushijima N."/>
            <person name="Hayakawa C."/>
            <person name="Shiratori Y."/>
            <person name="Senoo K."/>
        </authorList>
    </citation>
    <scope>NUCLEOTIDE SEQUENCE [LARGE SCALE GENOMIC DNA]</scope>
    <source>
        <strain evidence="10">Red232</strain>
    </source>
</reference>
<dbReference type="PANTHER" id="PTHR43808:SF31">
    <property type="entry name" value="N-ACETYL-L-CITRULLINE DEACETYLASE"/>
    <property type="match status" value="1"/>
</dbReference>
<name>A0ABM7WTG3_9BACT</name>
<evidence type="ECO:0000256" key="1">
    <source>
        <dbReference type="ARBA" id="ARBA00001947"/>
    </source>
</evidence>
<dbReference type="InterPro" id="IPR011650">
    <property type="entry name" value="Peptidase_M20_dimer"/>
</dbReference>
<dbReference type="EMBL" id="AP025591">
    <property type="protein sequence ID" value="BDG02771.1"/>
    <property type="molecule type" value="Genomic_DNA"/>
</dbReference>
<keyword evidence="3" id="KW-0378">Hydrolase</keyword>
<dbReference type="InterPro" id="IPR010174">
    <property type="entry name" value="Succinyl-DAP_deSuclase_DapE"/>
</dbReference>
<feature type="domain" description="Peptidase M20 dimerisation" evidence="8">
    <location>
        <begin position="192"/>
        <end position="287"/>
    </location>
</feature>
<organism evidence="9 10">
    <name type="scientific">Anaeromyxobacter oryzae</name>
    <dbReference type="NCBI Taxonomy" id="2918170"/>
    <lineage>
        <taxon>Bacteria</taxon>
        <taxon>Pseudomonadati</taxon>
        <taxon>Myxococcota</taxon>
        <taxon>Myxococcia</taxon>
        <taxon>Myxococcales</taxon>
        <taxon>Cystobacterineae</taxon>
        <taxon>Anaeromyxobacteraceae</taxon>
        <taxon>Anaeromyxobacter</taxon>
    </lineage>
</organism>
<feature type="compositionally biased region" description="Basic and acidic residues" evidence="7">
    <location>
        <begin position="95"/>
        <end position="110"/>
    </location>
</feature>
<comment type="cofactor">
    <cofactor evidence="1">
        <name>Zn(2+)</name>
        <dbReference type="ChEBI" id="CHEBI:29105"/>
    </cofactor>
</comment>
<evidence type="ECO:0000259" key="8">
    <source>
        <dbReference type="Pfam" id="PF07687"/>
    </source>
</evidence>
<evidence type="ECO:0000256" key="4">
    <source>
        <dbReference type="ARBA" id="ARBA00022833"/>
    </source>
</evidence>
<feature type="region of interest" description="Disordered" evidence="7">
    <location>
        <begin position="56"/>
        <end position="115"/>
    </location>
</feature>
<feature type="compositionally biased region" description="Low complexity" evidence="7">
    <location>
        <begin position="56"/>
        <end position="72"/>
    </location>
</feature>
<evidence type="ECO:0000256" key="7">
    <source>
        <dbReference type="SAM" id="MobiDB-lite"/>
    </source>
</evidence>
<keyword evidence="10" id="KW-1185">Reference proteome</keyword>
<protein>
    <recommendedName>
        <fullName evidence="6">Succinyl-diaminopimelate desuccinylase</fullName>
        <ecNumber evidence="6">3.5.1.18</ecNumber>
    </recommendedName>
</protein>
<gene>
    <name evidence="9" type="ORF">AMOR_17670</name>
</gene>
<evidence type="ECO:0000313" key="9">
    <source>
        <dbReference type="EMBL" id="BDG02771.1"/>
    </source>
</evidence>
<keyword evidence="2" id="KW-0479">Metal-binding</keyword>